<dbReference type="InterPro" id="IPR011429">
    <property type="entry name" value="Cyt_c_Planctomycete-type"/>
</dbReference>
<dbReference type="GO" id="GO:0009055">
    <property type="term" value="F:electron transfer activity"/>
    <property type="evidence" value="ECO:0007669"/>
    <property type="project" value="InterPro"/>
</dbReference>
<keyword evidence="9" id="KW-1185">Reference proteome</keyword>
<feature type="domain" description="Cytochrome c" evidence="7">
    <location>
        <begin position="26"/>
        <end position="125"/>
    </location>
</feature>
<evidence type="ECO:0000256" key="1">
    <source>
        <dbReference type="ARBA" id="ARBA00022617"/>
    </source>
</evidence>
<name>A0A366HDR5_9BACT</name>
<dbReference type="PROSITE" id="PS51007">
    <property type="entry name" value="CYTC"/>
    <property type="match status" value="1"/>
</dbReference>
<protein>
    <submittedName>
        <fullName evidence="8">Cytochrome c</fullName>
    </submittedName>
</protein>
<dbReference type="InterPro" id="IPR009056">
    <property type="entry name" value="Cyt_c-like_dom"/>
</dbReference>
<dbReference type="GO" id="GO:0046872">
    <property type="term" value="F:metal ion binding"/>
    <property type="evidence" value="ECO:0007669"/>
    <property type="project" value="UniProtKB-KW"/>
</dbReference>
<dbReference type="InterPro" id="IPR036909">
    <property type="entry name" value="Cyt_c-like_dom_sf"/>
</dbReference>
<keyword evidence="1 4" id="KW-0349">Heme</keyword>
<dbReference type="OrthoDB" id="227493at2"/>
<evidence type="ECO:0000259" key="7">
    <source>
        <dbReference type="PROSITE" id="PS51007"/>
    </source>
</evidence>
<evidence type="ECO:0000256" key="5">
    <source>
        <dbReference type="SAM" id="MobiDB-lite"/>
    </source>
</evidence>
<feature type="chain" id="PRO_5016875029" evidence="6">
    <location>
        <begin position="19"/>
        <end position="871"/>
    </location>
</feature>
<evidence type="ECO:0000256" key="3">
    <source>
        <dbReference type="ARBA" id="ARBA00023004"/>
    </source>
</evidence>
<keyword evidence="2 4" id="KW-0479">Metal-binding</keyword>
<comment type="caution">
    <text evidence="8">The sequence shown here is derived from an EMBL/GenBank/DDBJ whole genome shotgun (WGS) entry which is preliminary data.</text>
</comment>
<feature type="region of interest" description="Disordered" evidence="5">
    <location>
        <begin position="810"/>
        <end position="830"/>
    </location>
</feature>
<evidence type="ECO:0000313" key="9">
    <source>
        <dbReference type="Proteomes" id="UP000253426"/>
    </source>
</evidence>
<accession>A0A366HDR5</accession>
<sequence>MRLPLFLTLSIISSTAFASQTPEAEAQQAAKLEFFEKKVRPILVSHCYSCHSADTKPSGGLRVDDRNGLLMGGNAGPAVIAGDPTKGLLLDRILHTDPKKRMPKEGELLTESEVEVLKTWITDGAVWPHEALPNNIGKLSKKAEELKATHWAWQPLSEPKVPEVKDTAWPRTNIDRFILATLEEKKLRPVSEADRATLLRRVTYDLTGLPPTTKEITGFLEDKDSTEIAFARVVDRLLASSAFGERWGRHWLDVARYGESTGPSRNVPYPHAWRYRDYVLDAVNRDVPFDRFIQEQVAGDLLAADSPAERDRLLTATGFLALGVKDVNQRFKVRFIMDNVDEQIDAVTRSVLGLTVSCARCHDHKFDPIPVTDYYALAGIFTSTDHCAGVRNKMGGGGLDYYDPAMLVALSTTMEAAPKEQVEKLQTQVAEAKKAWDDIRGTPAGLKLTADGRPTQRAYRTKYEKLQADLLALTDPAARGHAVHGVRDSKVIADTEVRIRGEAERLGPVVPRGFLSTFTVPGAPEVNPAQSGRLELAQWLTSPNNPLTPRVIVNRVWQHLHGVGIVNTVDNFGVNGDHPSHPALLDYLATRFMREGWSVKKLVREVVLSKSYQLGTAVPEGYREIDPANRLVWRHAPRRQTAEELRDSMLAAAGRLESKVPEGSPAKDLKMIEMRDNGAEARNIHESADRSLTRSVYLPLLRGVTPSSLAAFDPVEQTLVTGQREATTVPTQALYLLNSTFVRQQALVLAEQVVAESGRSDVEALREVYQLTLGRQPTEQEATRAGAFLASYEYSYQDASPPVVLASLTSEPRPAGASDARTDAIPVNPDDVDRTEQAVREETVQPRTPRAAAWMNLVQAIYASAEFRFVR</sequence>
<reference evidence="8 9" key="1">
    <citation type="submission" date="2018-06" db="EMBL/GenBank/DDBJ databases">
        <title>Genomic Encyclopedia of Type Strains, Phase IV (KMG-IV): sequencing the most valuable type-strain genomes for metagenomic binning, comparative biology and taxonomic classification.</title>
        <authorList>
            <person name="Goeker M."/>
        </authorList>
    </citation>
    <scope>NUCLEOTIDE SEQUENCE [LARGE SCALE GENOMIC DNA]</scope>
    <source>
        <strain evidence="8 9">DSM 25532</strain>
    </source>
</reference>
<feature type="signal peptide" evidence="6">
    <location>
        <begin position="1"/>
        <end position="18"/>
    </location>
</feature>
<evidence type="ECO:0000256" key="4">
    <source>
        <dbReference type="PROSITE-ProRule" id="PRU00433"/>
    </source>
</evidence>
<proteinExistence type="predicted"/>
<dbReference type="PANTHER" id="PTHR35889">
    <property type="entry name" value="CYCLOINULO-OLIGOSACCHARIDE FRUCTANOTRANSFERASE-RELATED"/>
    <property type="match status" value="1"/>
</dbReference>
<dbReference type="RefSeq" id="WP_113960442.1">
    <property type="nucleotide sequence ID" value="NZ_QNRR01000008.1"/>
</dbReference>
<dbReference type="EMBL" id="QNRR01000008">
    <property type="protein sequence ID" value="RBP40593.1"/>
    <property type="molecule type" value="Genomic_DNA"/>
</dbReference>
<evidence type="ECO:0000256" key="6">
    <source>
        <dbReference type="SAM" id="SignalP"/>
    </source>
</evidence>
<organism evidence="8 9">
    <name type="scientific">Roseimicrobium gellanilyticum</name>
    <dbReference type="NCBI Taxonomy" id="748857"/>
    <lineage>
        <taxon>Bacteria</taxon>
        <taxon>Pseudomonadati</taxon>
        <taxon>Verrucomicrobiota</taxon>
        <taxon>Verrucomicrobiia</taxon>
        <taxon>Verrucomicrobiales</taxon>
        <taxon>Verrucomicrobiaceae</taxon>
        <taxon>Roseimicrobium</taxon>
    </lineage>
</organism>
<evidence type="ECO:0000256" key="2">
    <source>
        <dbReference type="ARBA" id="ARBA00022723"/>
    </source>
</evidence>
<dbReference type="Pfam" id="PF07587">
    <property type="entry name" value="PSD1"/>
    <property type="match status" value="1"/>
</dbReference>
<dbReference type="Proteomes" id="UP000253426">
    <property type="component" value="Unassembled WGS sequence"/>
</dbReference>
<gene>
    <name evidence="8" type="ORF">DES53_108300</name>
</gene>
<keyword evidence="6" id="KW-0732">Signal</keyword>
<dbReference type="AlphaFoldDB" id="A0A366HDR5"/>
<dbReference type="Pfam" id="PF07635">
    <property type="entry name" value="PSCyt1"/>
    <property type="match status" value="1"/>
</dbReference>
<keyword evidence="3 4" id="KW-0408">Iron</keyword>
<dbReference type="GO" id="GO:0020037">
    <property type="term" value="F:heme binding"/>
    <property type="evidence" value="ECO:0007669"/>
    <property type="project" value="InterPro"/>
</dbReference>
<dbReference type="SUPFAM" id="SSF46626">
    <property type="entry name" value="Cytochrome c"/>
    <property type="match status" value="1"/>
</dbReference>
<dbReference type="Pfam" id="PF07583">
    <property type="entry name" value="PSCyt2"/>
    <property type="match status" value="1"/>
</dbReference>
<dbReference type="InterPro" id="IPR022655">
    <property type="entry name" value="DUF1553"/>
</dbReference>
<dbReference type="InterPro" id="IPR011444">
    <property type="entry name" value="DUF1549"/>
</dbReference>
<dbReference type="PANTHER" id="PTHR35889:SF3">
    <property type="entry name" value="F-BOX DOMAIN-CONTAINING PROTEIN"/>
    <property type="match status" value="1"/>
</dbReference>
<evidence type="ECO:0000313" key="8">
    <source>
        <dbReference type="EMBL" id="RBP40593.1"/>
    </source>
</evidence>